<dbReference type="EMBL" id="JAHLQT010044460">
    <property type="protein sequence ID" value="KAG7154492.1"/>
    <property type="molecule type" value="Genomic_DNA"/>
</dbReference>
<keyword evidence="2" id="KW-1185">Reference proteome</keyword>
<sequence length="64" mass="7487">MVSPGWFSILVCADWLSSIMVYAEWLSSILVSADWFSYSRVYVDWLVKLSQNTERLCEKYGEKV</sequence>
<dbReference type="AlphaFoldDB" id="A0A8J5MKF2"/>
<reference evidence="1" key="1">
    <citation type="journal article" date="2021" name="Sci. Adv.">
        <title>The American lobster genome reveals insights on longevity, neural, and immune adaptations.</title>
        <authorList>
            <person name="Polinski J.M."/>
            <person name="Zimin A.V."/>
            <person name="Clark K.F."/>
            <person name="Kohn A.B."/>
            <person name="Sadowski N."/>
            <person name="Timp W."/>
            <person name="Ptitsyn A."/>
            <person name="Khanna P."/>
            <person name="Romanova D.Y."/>
            <person name="Williams P."/>
            <person name="Greenwood S.J."/>
            <person name="Moroz L.L."/>
            <person name="Walt D.R."/>
            <person name="Bodnar A.G."/>
        </authorList>
    </citation>
    <scope>NUCLEOTIDE SEQUENCE</scope>
    <source>
        <strain evidence="1">GMGI-L3</strain>
    </source>
</reference>
<accession>A0A8J5MKF2</accession>
<protein>
    <submittedName>
        <fullName evidence="1">Uncharacterized protein</fullName>
    </submittedName>
</protein>
<evidence type="ECO:0000313" key="1">
    <source>
        <dbReference type="EMBL" id="KAG7154492.1"/>
    </source>
</evidence>
<evidence type="ECO:0000313" key="2">
    <source>
        <dbReference type="Proteomes" id="UP000747542"/>
    </source>
</evidence>
<gene>
    <name evidence="1" type="ORF">Hamer_G018243</name>
</gene>
<proteinExistence type="predicted"/>
<comment type="caution">
    <text evidence="1">The sequence shown here is derived from an EMBL/GenBank/DDBJ whole genome shotgun (WGS) entry which is preliminary data.</text>
</comment>
<dbReference type="Proteomes" id="UP000747542">
    <property type="component" value="Unassembled WGS sequence"/>
</dbReference>
<organism evidence="1 2">
    <name type="scientific">Homarus americanus</name>
    <name type="common">American lobster</name>
    <dbReference type="NCBI Taxonomy" id="6706"/>
    <lineage>
        <taxon>Eukaryota</taxon>
        <taxon>Metazoa</taxon>
        <taxon>Ecdysozoa</taxon>
        <taxon>Arthropoda</taxon>
        <taxon>Crustacea</taxon>
        <taxon>Multicrustacea</taxon>
        <taxon>Malacostraca</taxon>
        <taxon>Eumalacostraca</taxon>
        <taxon>Eucarida</taxon>
        <taxon>Decapoda</taxon>
        <taxon>Pleocyemata</taxon>
        <taxon>Astacidea</taxon>
        <taxon>Nephropoidea</taxon>
        <taxon>Nephropidae</taxon>
        <taxon>Homarus</taxon>
    </lineage>
</organism>
<name>A0A8J5MKF2_HOMAM</name>